<dbReference type="SUPFAM" id="SSF159006">
    <property type="entry name" value="YopX-like"/>
    <property type="match status" value="1"/>
</dbReference>
<sequence>MITKFRAWDKKDKDIKEVTSIDWSLDIVEFLNGAIEREFDSVIIMQSTGLKDKNGVEIFDGDIVKVSVHNGFDYYDNEVCVVRKSRFHSGLVCINPSTDMECRIFNKDFLEDYQYEVVGNIHENSELLEVEE</sequence>
<dbReference type="InterPro" id="IPR023385">
    <property type="entry name" value="YopX-like_C"/>
</dbReference>
<dbReference type="EMBL" id="JAFREL020000001">
    <property type="protein sequence ID" value="MEO1768289.1"/>
    <property type="molecule type" value="Genomic_DNA"/>
</dbReference>
<comment type="caution">
    <text evidence="2">The sequence shown here is derived from an EMBL/GenBank/DDBJ whole genome shotgun (WGS) entry which is preliminary data.</text>
</comment>
<evidence type="ECO:0000259" key="1">
    <source>
        <dbReference type="Pfam" id="PF09643"/>
    </source>
</evidence>
<proteinExistence type="predicted"/>
<reference evidence="2 3" key="1">
    <citation type="submission" date="2021-03" db="EMBL/GenBank/DDBJ databases">
        <authorList>
            <person name="Gilmore M.S."/>
            <person name="Schwartzman J."/>
            <person name="Van Tyne D."/>
            <person name="Martin M."/>
            <person name="Earl A.M."/>
            <person name="Manson A.L."/>
            <person name="Straub T."/>
            <person name="Salamzade R."/>
            <person name="Saavedra J."/>
            <person name="Lebreton F."/>
            <person name="Prichula J."/>
            <person name="Schaufler K."/>
            <person name="Gaca A."/>
            <person name="Sgardioli B."/>
            <person name="Wagenaar J."/>
            <person name="Strong T."/>
        </authorList>
    </citation>
    <scope>NUCLEOTIDE SEQUENCE [LARGE SCALE GENOMIC DNA]</scope>
    <source>
        <strain evidence="2 3">665A</strain>
    </source>
</reference>
<accession>A0ABV0EI90</accession>
<feature type="domain" description="YopX protein" evidence="1">
    <location>
        <begin position="4"/>
        <end position="129"/>
    </location>
</feature>
<protein>
    <recommendedName>
        <fullName evidence="1">YopX protein domain-containing protein</fullName>
    </recommendedName>
</protein>
<dbReference type="Proteomes" id="UP000664357">
    <property type="component" value="Unassembled WGS sequence"/>
</dbReference>
<evidence type="ECO:0000313" key="3">
    <source>
        <dbReference type="Proteomes" id="UP000664357"/>
    </source>
</evidence>
<dbReference type="InterPro" id="IPR010024">
    <property type="entry name" value="CHP16711"/>
</dbReference>
<dbReference type="RefSeq" id="WP_207704207.1">
    <property type="nucleotide sequence ID" value="NZ_JAFREL020000001.1"/>
</dbReference>
<gene>
    <name evidence="2" type="ORF">JZO67_000200</name>
</gene>
<dbReference type="InterPro" id="IPR019096">
    <property type="entry name" value="YopX_protein"/>
</dbReference>
<keyword evidence="3" id="KW-1185">Reference proteome</keyword>
<organism evidence="2 3">
    <name type="scientific">Candidatus Enterococcus ferrettii</name>
    <dbReference type="NCBI Taxonomy" id="2815324"/>
    <lineage>
        <taxon>Bacteria</taxon>
        <taxon>Bacillati</taxon>
        <taxon>Bacillota</taxon>
        <taxon>Bacilli</taxon>
        <taxon>Lactobacillales</taxon>
        <taxon>Enterococcaceae</taxon>
        <taxon>Enterococcus</taxon>
    </lineage>
</organism>
<dbReference type="NCBIfam" id="TIGR01671">
    <property type="entry name" value="phage_TIGR01671"/>
    <property type="match status" value="1"/>
</dbReference>
<dbReference type="Pfam" id="PF09643">
    <property type="entry name" value="YopX"/>
    <property type="match status" value="1"/>
</dbReference>
<name>A0ABV0EI90_9ENTE</name>
<evidence type="ECO:0000313" key="2">
    <source>
        <dbReference type="EMBL" id="MEO1768289.1"/>
    </source>
</evidence>
<dbReference type="Gene3D" id="2.30.30.290">
    <property type="entry name" value="YopX-like domains"/>
    <property type="match status" value="1"/>
</dbReference>
<reference evidence="2 3" key="2">
    <citation type="submission" date="2024-02" db="EMBL/GenBank/DDBJ databases">
        <title>The Genome Sequence of Enterococcus sp. DIV0159.</title>
        <authorList>
            <person name="Earl A."/>
            <person name="Manson A."/>
            <person name="Gilmore M."/>
            <person name="Sanders J."/>
            <person name="Shea T."/>
            <person name="Howe W."/>
            <person name="Livny J."/>
            <person name="Cuomo C."/>
            <person name="Neafsey D."/>
            <person name="Birren B."/>
        </authorList>
    </citation>
    <scope>NUCLEOTIDE SEQUENCE [LARGE SCALE GENOMIC DNA]</scope>
    <source>
        <strain evidence="2 3">665A</strain>
    </source>
</reference>